<dbReference type="PANTHER" id="PTHR35370:SF1">
    <property type="entry name" value="TYPE VI SECRETION SYSTEM COMPONENT TSSF1"/>
    <property type="match status" value="1"/>
</dbReference>
<evidence type="ECO:0000313" key="2">
    <source>
        <dbReference type="Proteomes" id="UP001302652"/>
    </source>
</evidence>
<dbReference type="EMBL" id="CP136513">
    <property type="protein sequence ID" value="WOD20885.1"/>
    <property type="molecule type" value="Genomic_DNA"/>
</dbReference>
<dbReference type="PIRSF" id="PIRSF028304">
    <property type="entry name" value="UCP028304"/>
    <property type="match status" value="1"/>
</dbReference>
<sequence length="622" mass="68298">MLSYYNEELLYLRELAAEFGQAHPKIARRLGMQAGEIGDVYVQRLIEAFSFMAARMRLKLDAAFPDFTRPLLQCLYPNYLAPTPSMSVARLYPDHAKGELAGGVCLARGSLFASDVPDGGGSPCQFRSTQDVTLYPLEIVSARLTGIPPDIPALDRYVRPDRKVRGALRLRLRTTGSITVGRLRGLDRLPVYLAGDVQTASQLFELLHTAGIASVLAAPGSFATVHEPMHAVRRDAVVHEGLGTDQAMLPLVWPKFHGHNLLHEYAVCPERFLFFTLTGLEAGLRRIKGQEVEIVVLLDRPAGDLCNRVEASHFALFCTPVINLFPVKIDRLRLPDDHTPAPLLFDPLAPEDYEVFSVAALSGFVDRKSSGLQFHPLYEPLANNETNTAGRYFVATREPAQGGDLTRRYQTRAAYAPGEMLMSLVDAHGAPAHDDMRYISAQVWVTNRDLPSLLHVNGVDDLTPVVSAPVGSVGLIRAPTAPKAPLAQGATAWRLVRQLNFNYLPLEDTSGQRLRELLLLYATGDNPRFVQQVQGIVGVEMLTVTRRLPDADGPVFGCGTGCTLTVDEAGLAGESPYLLGLILEHYLARHVSMHTFVETSMRSIQRGPVAQWPPRMGTRSAA</sequence>
<organism evidence="1 2">
    <name type="scientific">Paraburkholderia kirstenboschensis</name>
    <dbReference type="NCBI Taxonomy" id="1245436"/>
    <lineage>
        <taxon>Bacteria</taxon>
        <taxon>Pseudomonadati</taxon>
        <taxon>Pseudomonadota</taxon>
        <taxon>Betaproteobacteria</taxon>
        <taxon>Burkholderiales</taxon>
        <taxon>Burkholderiaceae</taxon>
        <taxon>Paraburkholderia</taxon>
    </lineage>
</organism>
<keyword evidence="2" id="KW-1185">Reference proteome</keyword>
<name>A0ABZ0EVF3_9BURK</name>
<proteinExistence type="predicted"/>
<dbReference type="NCBIfam" id="TIGR03359">
    <property type="entry name" value="VI_chp_6"/>
    <property type="match status" value="1"/>
</dbReference>
<dbReference type="RefSeq" id="WP_317022850.1">
    <property type="nucleotide sequence ID" value="NZ_CP136513.1"/>
</dbReference>
<dbReference type="Pfam" id="PF05947">
    <property type="entry name" value="T6SS_TssF"/>
    <property type="match status" value="1"/>
</dbReference>
<accession>A0ABZ0EVF3</accession>
<protein>
    <submittedName>
        <fullName evidence="1">Type VI secretion system baseplate subunit TssF</fullName>
    </submittedName>
</protein>
<reference evidence="1 2" key="1">
    <citation type="submission" date="2023-10" db="EMBL/GenBank/DDBJ databases">
        <title>Surface-active antibiotics is a multifunctional adaptation for post-fire microbes.</title>
        <authorList>
            <person name="Liu M.D."/>
            <person name="Du Y."/>
            <person name="Koupaei S.K."/>
            <person name="Kim N.R."/>
            <person name="Zhang W."/>
            <person name="Traxler M.F."/>
        </authorList>
    </citation>
    <scope>NUCLEOTIDE SEQUENCE [LARGE SCALE GENOMIC DNA]</scope>
    <source>
        <strain evidence="1 2">F3</strain>
    </source>
</reference>
<dbReference type="InterPro" id="IPR010272">
    <property type="entry name" value="T6SS_TssF"/>
</dbReference>
<dbReference type="Proteomes" id="UP001302652">
    <property type="component" value="Chromosome 1"/>
</dbReference>
<evidence type="ECO:0000313" key="1">
    <source>
        <dbReference type="EMBL" id="WOD20885.1"/>
    </source>
</evidence>
<gene>
    <name evidence="1" type="primary">tssF</name>
    <name evidence="1" type="ORF">RW095_40365</name>
</gene>
<dbReference type="PANTHER" id="PTHR35370">
    <property type="entry name" value="CYTOPLASMIC PROTEIN-RELATED-RELATED"/>
    <property type="match status" value="1"/>
</dbReference>